<organism evidence="1">
    <name type="scientific">marine sediment metagenome</name>
    <dbReference type="NCBI Taxonomy" id="412755"/>
    <lineage>
        <taxon>unclassified sequences</taxon>
        <taxon>metagenomes</taxon>
        <taxon>ecological metagenomes</taxon>
    </lineage>
</organism>
<name>A0A0F9UW93_9ZZZZ</name>
<proteinExistence type="predicted"/>
<evidence type="ECO:0000313" key="1">
    <source>
        <dbReference type="EMBL" id="KKN65456.1"/>
    </source>
</evidence>
<comment type="caution">
    <text evidence="1">The sequence shown here is derived from an EMBL/GenBank/DDBJ whole genome shotgun (WGS) entry which is preliminary data.</text>
</comment>
<dbReference type="EMBL" id="LAZR01000524">
    <property type="protein sequence ID" value="KKN65456.1"/>
    <property type="molecule type" value="Genomic_DNA"/>
</dbReference>
<gene>
    <name evidence="1" type="ORF">LCGC14_0481760</name>
</gene>
<protein>
    <submittedName>
        <fullName evidence="1">Uncharacterized protein</fullName>
    </submittedName>
</protein>
<sequence length="96" mass="10958">MNRTYYANRKISTDEYLPDTPGRGKTHVEPSKQLPPRLFISAHDAQVALTWWLKGITSVHRGTDWDGEYDEVWNTESISGRNEDDMEVVPVTLGLP</sequence>
<accession>A0A0F9UW93</accession>
<reference evidence="1" key="1">
    <citation type="journal article" date="2015" name="Nature">
        <title>Complex archaea that bridge the gap between prokaryotes and eukaryotes.</title>
        <authorList>
            <person name="Spang A."/>
            <person name="Saw J.H."/>
            <person name="Jorgensen S.L."/>
            <person name="Zaremba-Niedzwiedzka K."/>
            <person name="Martijn J."/>
            <person name="Lind A.E."/>
            <person name="van Eijk R."/>
            <person name="Schleper C."/>
            <person name="Guy L."/>
            <person name="Ettema T.J."/>
        </authorList>
    </citation>
    <scope>NUCLEOTIDE SEQUENCE</scope>
</reference>
<dbReference type="AlphaFoldDB" id="A0A0F9UW93"/>